<feature type="compositionally biased region" description="Basic and acidic residues" evidence="1">
    <location>
        <begin position="78"/>
        <end position="92"/>
    </location>
</feature>
<feature type="compositionally biased region" description="Basic residues" evidence="1">
    <location>
        <begin position="129"/>
        <end position="139"/>
    </location>
</feature>
<gene>
    <name evidence="2" type="ORF">HTEP1355_LOCUS13659</name>
</gene>
<evidence type="ECO:0000313" key="2">
    <source>
        <dbReference type="EMBL" id="CAD8800004.1"/>
    </source>
</evidence>
<feature type="compositionally biased region" description="Basic and acidic residues" evidence="1">
    <location>
        <begin position="106"/>
        <end position="128"/>
    </location>
</feature>
<accession>A0A7S0YYM5</accession>
<dbReference type="EMBL" id="HBFN01023540">
    <property type="protein sequence ID" value="CAD8800004.1"/>
    <property type="molecule type" value="Transcribed_RNA"/>
</dbReference>
<name>A0A7S0YYM5_9CRYP</name>
<feature type="region of interest" description="Disordered" evidence="1">
    <location>
        <begin position="49"/>
        <end position="139"/>
    </location>
</feature>
<reference evidence="2" key="1">
    <citation type="submission" date="2021-01" db="EMBL/GenBank/DDBJ databases">
        <authorList>
            <person name="Corre E."/>
            <person name="Pelletier E."/>
            <person name="Niang G."/>
            <person name="Scheremetjew M."/>
            <person name="Finn R."/>
            <person name="Kale V."/>
            <person name="Holt S."/>
            <person name="Cochrane G."/>
            <person name="Meng A."/>
            <person name="Brown T."/>
            <person name="Cohen L."/>
        </authorList>
    </citation>
    <scope>NUCLEOTIDE SEQUENCE</scope>
    <source>
        <strain evidence="2">CCMP443</strain>
    </source>
</reference>
<evidence type="ECO:0000256" key="1">
    <source>
        <dbReference type="SAM" id="MobiDB-lite"/>
    </source>
</evidence>
<proteinExistence type="predicted"/>
<protein>
    <submittedName>
        <fullName evidence="2">Uncharacterized protein</fullName>
    </submittedName>
</protein>
<sequence length="139" mass="15260">MARLQNVADASVPRSIKFQTKFPQVIQATAQVPLPQARIGVLDPKYTNVTFTPGPAPGGGGAQIQNAQGGQVSAQGRAGEHEDTRATGEKRRGPMSGAERCKKYRGKMDPEKHEAEKAKKRVAEQERREKKKQQKKARD</sequence>
<organism evidence="2">
    <name type="scientific">Hemiselmis tepida</name>
    <dbReference type="NCBI Taxonomy" id="464990"/>
    <lineage>
        <taxon>Eukaryota</taxon>
        <taxon>Cryptophyceae</taxon>
        <taxon>Cryptomonadales</taxon>
        <taxon>Hemiselmidaceae</taxon>
        <taxon>Hemiselmis</taxon>
    </lineage>
</organism>
<dbReference type="AlphaFoldDB" id="A0A7S0YYM5"/>